<gene>
    <name evidence="2" type="ORF">L207DRAFT_197426</name>
</gene>
<dbReference type="OrthoDB" id="47007at2759"/>
<reference evidence="2 3" key="1">
    <citation type="submission" date="2016-04" db="EMBL/GenBank/DDBJ databases">
        <title>A degradative enzymes factory behind the ericoid mycorrhizal symbiosis.</title>
        <authorList>
            <consortium name="DOE Joint Genome Institute"/>
            <person name="Martino E."/>
            <person name="Morin E."/>
            <person name="Grelet G."/>
            <person name="Kuo A."/>
            <person name="Kohler A."/>
            <person name="Daghino S."/>
            <person name="Barry K."/>
            <person name="Choi C."/>
            <person name="Cichocki N."/>
            <person name="Clum A."/>
            <person name="Copeland A."/>
            <person name="Hainaut M."/>
            <person name="Haridas S."/>
            <person name="Labutti K."/>
            <person name="Lindquist E."/>
            <person name="Lipzen A."/>
            <person name="Khouja H.-R."/>
            <person name="Murat C."/>
            <person name="Ohm R."/>
            <person name="Olson A."/>
            <person name="Spatafora J."/>
            <person name="Veneault-Fourrey C."/>
            <person name="Henrissat B."/>
            <person name="Grigoriev I."/>
            <person name="Martin F."/>
            <person name="Perotto S."/>
        </authorList>
    </citation>
    <scope>NUCLEOTIDE SEQUENCE [LARGE SCALE GENOMIC DNA]</scope>
    <source>
        <strain evidence="2 3">F</strain>
    </source>
</reference>
<sequence length="390" mass="44047">METHVKCDLDYSDEPPTLPKRVIDVGVEGGPIRLVESNGANAKYAALTYCWGDDTALSGVKLLLSRFEAYKKEIPLDLLPKTLYDAVMITRKLGTGYIWIDSLCILQDSPADWQVGSSRMSNIYTAAVVVIAATGGASCKDGCYIGNRKKLRLAYTDSNGKERALYARLAQFRFFDDRVDVRSDPHSLGESHLSRRGWCAQEVLLARRTLSYSKDEVLWDCMERVSCECRLDGSIRSERDKRRNSKPMTQLTIHSPFLELFLEGRQSPSKENAEKLYAKWYAMLEDYTGRNLTYPSDRLPAFSGLATMMSDVVENTYFAGLWESQLPYALLWVRHSRVPFERNQARGDWAPSWSWASVSCRVRQEVPEGFTSAVEIIAIAAPPSGANLFW</sequence>
<dbReference type="EMBL" id="KZ613964">
    <property type="protein sequence ID" value="PMD31103.1"/>
    <property type="molecule type" value="Genomic_DNA"/>
</dbReference>
<organism evidence="2 3">
    <name type="scientific">Hyaloscypha variabilis (strain UAMH 11265 / GT02V1 / F)</name>
    <name type="common">Meliniomyces variabilis</name>
    <dbReference type="NCBI Taxonomy" id="1149755"/>
    <lineage>
        <taxon>Eukaryota</taxon>
        <taxon>Fungi</taxon>
        <taxon>Dikarya</taxon>
        <taxon>Ascomycota</taxon>
        <taxon>Pezizomycotina</taxon>
        <taxon>Leotiomycetes</taxon>
        <taxon>Helotiales</taxon>
        <taxon>Hyaloscyphaceae</taxon>
        <taxon>Hyaloscypha</taxon>
        <taxon>Hyaloscypha variabilis</taxon>
    </lineage>
</organism>
<protein>
    <submittedName>
        <fullName evidence="2">HET-domain-containing protein</fullName>
    </submittedName>
</protein>
<evidence type="ECO:0000313" key="3">
    <source>
        <dbReference type="Proteomes" id="UP000235786"/>
    </source>
</evidence>
<proteinExistence type="predicted"/>
<dbReference type="AlphaFoldDB" id="A0A2J6QXV5"/>
<dbReference type="InterPro" id="IPR010730">
    <property type="entry name" value="HET"/>
</dbReference>
<evidence type="ECO:0000259" key="1">
    <source>
        <dbReference type="Pfam" id="PF06985"/>
    </source>
</evidence>
<feature type="domain" description="Heterokaryon incompatibility" evidence="1">
    <location>
        <begin position="44"/>
        <end position="202"/>
    </location>
</feature>
<dbReference type="PANTHER" id="PTHR33112">
    <property type="entry name" value="DOMAIN PROTEIN, PUTATIVE-RELATED"/>
    <property type="match status" value="1"/>
</dbReference>
<dbReference type="Proteomes" id="UP000235786">
    <property type="component" value="Unassembled WGS sequence"/>
</dbReference>
<dbReference type="PANTHER" id="PTHR33112:SF16">
    <property type="entry name" value="HETEROKARYON INCOMPATIBILITY DOMAIN-CONTAINING PROTEIN"/>
    <property type="match status" value="1"/>
</dbReference>
<evidence type="ECO:0000313" key="2">
    <source>
        <dbReference type="EMBL" id="PMD31103.1"/>
    </source>
</evidence>
<name>A0A2J6QXV5_HYAVF</name>
<dbReference type="Pfam" id="PF06985">
    <property type="entry name" value="HET"/>
    <property type="match status" value="1"/>
</dbReference>
<dbReference type="STRING" id="1149755.A0A2J6QXV5"/>
<keyword evidence="3" id="KW-1185">Reference proteome</keyword>
<accession>A0A2J6QXV5</accession>